<dbReference type="Proteomes" id="UP001183006">
    <property type="component" value="Chromosome"/>
</dbReference>
<proteinExistence type="predicted"/>
<dbReference type="RefSeq" id="WP_309308286.1">
    <property type="nucleotide sequence ID" value="NZ_CP133594.1"/>
</dbReference>
<feature type="domain" description="DUF1722" evidence="1">
    <location>
        <begin position="191"/>
        <end position="307"/>
    </location>
</feature>
<accession>A0AA51YGS6</accession>
<dbReference type="EMBL" id="CP133594">
    <property type="protein sequence ID" value="WMW22396.1"/>
    <property type="molecule type" value="Genomic_DNA"/>
</dbReference>
<dbReference type="AlphaFoldDB" id="A0AA51YGS6"/>
<dbReference type="Pfam" id="PF04463">
    <property type="entry name" value="2-thiour_desulf"/>
    <property type="match status" value="1"/>
</dbReference>
<sequence length="317" mass="36056">MSGFPRPIIVISKCLGFAACRYDGEIIPFPLVRSMRAYVDFIDVCPECEIGLGVPREPISIILGDKKRLIQAATGLDLTDKMEAFARSYLGKLDDFNGFILKSKSPSCGIGTSKVFPEPDADEYLYQNENGFFAEAVLRDYPGLPVIDEKQIEDSFLRDHFLTRIFTMASFRETSSSTKMHALVEYHTKNKLLFMAYDKQIMTAMGNIVANKDDLPVEAVYEKYLVLLSQILSKPAETGNVVNALMHAFGYFSRNLSVRDKFLFMKKLQEYREDNSSVFELKKWFISKAEEFNADYLLTQTFFSPYPQELSGSLQIV</sequence>
<reference evidence="2" key="1">
    <citation type="submission" date="2023-08" db="EMBL/GenBank/DDBJ databases">
        <title>Methanolobus mangrovi sp. nov. and Methanolobus sediminis sp. nov, two novel methylotrophic methanogens isolated from mangrove sediments in China.</title>
        <authorList>
            <person name="Zhou J."/>
        </authorList>
    </citation>
    <scope>NUCLEOTIDE SEQUENCE</scope>
    <source>
        <strain evidence="2">FTZ2</strain>
    </source>
</reference>
<dbReference type="PANTHER" id="PTHR30087:SF0">
    <property type="entry name" value="INNER MEMBRANE PROTEIN"/>
    <property type="match status" value="1"/>
</dbReference>
<dbReference type="InterPro" id="IPR013560">
    <property type="entry name" value="DUF1722"/>
</dbReference>
<dbReference type="Pfam" id="PF08349">
    <property type="entry name" value="DUF1722"/>
    <property type="match status" value="1"/>
</dbReference>
<evidence type="ECO:0000313" key="3">
    <source>
        <dbReference type="Proteomes" id="UP001183006"/>
    </source>
</evidence>
<dbReference type="GeneID" id="84228644"/>
<dbReference type="KEGG" id="mmav:RE476_00845"/>
<dbReference type="PANTHER" id="PTHR30087">
    <property type="entry name" value="INNER MEMBRANE PROTEIN"/>
    <property type="match status" value="1"/>
</dbReference>
<evidence type="ECO:0000313" key="2">
    <source>
        <dbReference type="EMBL" id="WMW22396.1"/>
    </source>
</evidence>
<name>A0AA51YGS6_9EURY</name>
<evidence type="ECO:0000259" key="1">
    <source>
        <dbReference type="Pfam" id="PF08349"/>
    </source>
</evidence>
<gene>
    <name evidence="2" type="ORF">RE476_00845</name>
</gene>
<organism evidence="2 3">
    <name type="scientific">Methanolobus mangrovi</name>
    <dbReference type="NCBI Taxonomy" id="3072977"/>
    <lineage>
        <taxon>Archaea</taxon>
        <taxon>Methanobacteriati</taxon>
        <taxon>Methanobacteriota</taxon>
        <taxon>Stenosarchaea group</taxon>
        <taxon>Methanomicrobia</taxon>
        <taxon>Methanosarcinales</taxon>
        <taxon>Methanosarcinaceae</taxon>
        <taxon>Methanolobus</taxon>
    </lineage>
</organism>
<protein>
    <submittedName>
        <fullName evidence="2">DUF523 and DUF1722 domain-containing protein</fullName>
    </submittedName>
</protein>
<keyword evidence="3" id="KW-1185">Reference proteome</keyword>
<dbReference type="InterPro" id="IPR007553">
    <property type="entry name" value="2-thiour_desulf"/>
</dbReference>